<evidence type="ECO:0000259" key="1">
    <source>
        <dbReference type="Pfam" id="PF07883"/>
    </source>
</evidence>
<name>A0AAC8YVA6_AMIAI</name>
<dbReference type="Proteomes" id="UP000075755">
    <property type="component" value="Plasmid pAA02"/>
</dbReference>
<feature type="domain" description="Cupin type-2" evidence="1">
    <location>
        <begin position="269"/>
        <end position="327"/>
    </location>
</feature>
<dbReference type="EMBL" id="JACICB010000004">
    <property type="protein sequence ID" value="MBB3705145.1"/>
    <property type="molecule type" value="Genomic_DNA"/>
</dbReference>
<dbReference type="InterPro" id="IPR011051">
    <property type="entry name" value="RmlC_Cupin_sf"/>
</dbReference>
<evidence type="ECO:0000313" key="2">
    <source>
        <dbReference type="EMBL" id="AMS45100.1"/>
    </source>
</evidence>
<dbReference type="InterPro" id="IPR014710">
    <property type="entry name" value="RmlC-like_jellyroll"/>
</dbReference>
<dbReference type="RefSeq" id="WP_067969074.1">
    <property type="nucleotide sequence ID" value="NZ_CP015007.1"/>
</dbReference>
<dbReference type="KEGG" id="aak:AA2016_6199"/>
<organism evidence="2 4">
    <name type="scientific">Aminobacter aminovorans</name>
    <name type="common">Chelatobacter heintzii</name>
    <dbReference type="NCBI Taxonomy" id="83263"/>
    <lineage>
        <taxon>Bacteria</taxon>
        <taxon>Pseudomonadati</taxon>
        <taxon>Pseudomonadota</taxon>
        <taxon>Alphaproteobacteria</taxon>
        <taxon>Hyphomicrobiales</taxon>
        <taxon>Phyllobacteriaceae</taxon>
        <taxon>Aminobacter</taxon>
    </lineage>
</organism>
<dbReference type="AlphaFoldDB" id="A0AAC8YVA6"/>
<accession>A0AAC8YVA6</accession>
<dbReference type="InterPro" id="IPR013096">
    <property type="entry name" value="Cupin_2"/>
</dbReference>
<proteinExistence type="predicted"/>
<protein>
    <submittedName>
        <fullName evidence="2 3">Cupin</fullName>
    </submittedName>
</protein>
<keyword evidence="2" id="KW-0614">Plasmid</keyword>
<sequence length="346" mass="37011">MGLRFIFMLTRNDLTVEDASVQLQSALALGVRHIGFKDIGLPIEQLKALNAAIKAGGATSYLEVVSLDRMREIASARAAAEIGVDILLGGTRVDDVLPVIAGSNIQYCPFPGRITGHPSLLEGTIEEIVESARALAARDGVHGLDLLAYRSKQDVPALMKAVCAAVSKPVYVAGSIASPERIGVIKDAGAAGFTIGTAALDGKYPAPSKDVSSQLAAILRDVATLNRHISPLHKTNLANAFAHVRDTHSPTVEGQANNMQVKLARFAGEQTWHFRPQVDELILVHKGRLLMKFRDREEIVEAGEFIVVPHGVEHCPVAISDTCEVMLIEPGSTRSTGTEMGGFGRE</sequence>
<dbReference type="EMBL" id="CP015007">
    <property type="protein sequence ID" value="AMS45100.1"/>
    <property type="molecule type" value="Genomic_DNA"/>
</dbReference>
<evidence type="ECO:0000313" key="4">
    <source>
        <dbReference type="Proteomes" id="UP000075755"/>
    </source>
</evidence>
<dbReference type="SUPFAM" id="SSF51569">
    <property type="entry name" value="Aldolase"/>
    <property type="match status" value="1"/>
</dbReference>
<reference evidence="2 4" key="1">
    <citation type="submission" date="2016-03" db="EMBL/GenBank/DDBJ databases">
        <title>Complete genome of Aminobacter aminovorans KCTC 2477.</title>
        <authorList>
            <person name="Kim K.M."/>
        </authorList>
    </citation>
    <scope>NUCLEOTIDE SEQUENCE [LARGE SCALE GENOMIC DNA]</scope>
    <source>
        <strain evidence="2 4">KCTC 2477</strain>
        <plasmid evidence="2 4">pAA02</plasmid>
    </source>
</reference>
<evidence type="ECO:0000313" key="5">
    <source>
        <dbReference type="Proteomes" id="UP000577697"/>
    </source>
</evidence>
<keyword evidence="5" id="KW-1185">Reference proteome</keyword>
<dbReference type="CDD" id="cd02226">
    <property type="entry name" value="cupin_YdbB-like"/>
    <property type="match status" value="1"/>
</dbReference>
<dbReference type="SUPFAM" id="SSF51182">
    <property type="entry name" value="RmlC-like cupins"/>
    <property type="match status" value="1"/>
</dbReference>
<evidence type="ECO:0000313" key="3">
    <source>
        <dbReference type="EMBL" id="MBB3705145.1"/>
    </source>
</evidence>
<dbReference type="Gene3D" id="2.60.120.10">
    <property type="entry name" value="Jelly Rolls"/>
    <property type="match status" value="1"/>
</dbReference>
<dbReference type="Pfam" id="PF07883">
    <property type="entry name" value="Cupin_2"/>
    <property type="match status" value="1"/>
</dbReference>
<dbReference type="Proteomes" id="UP000577697">
    <property type="component" value="Unassembled WGS sequence"/>
</dbReference>
<dbReference type="InterPro" id="IPR013785">
    <property type="entry name" value="Aldolase_TIM"/>
</dbReference>
<dbReference type="Gene3D" id="3.20.20.70">
    <property type="entry name" value="Aldolase class I"/>
    <property type="match status" value="1"/>
</dbReference>
<geneLocation type="plasmid" evidence="2 4">
    <name>pAA02</name>
</geneLocation>
<gene>
    <name evidence="2" type="ORF">AA2016_6199</name>
    <name evidence="3" type="ORF">FHS67_001455</name>
</gene>
<reference evidence="3 5" key="2">
    <citation type="submission" date="2020-08" db="EMBL/GenBank/DDBJ databases">
        <title>Genomic Encyclopedia of Type Strains, Phase IV (KMG-IV): sequencing the most valuable type-strain genomes for metagenomic binning, comparative biology and taxonomic classification.</title>
        <authorList>
            <person name="Goeker M."/>
        </authorList>
    </citation>
    <scope>NUCLEOTIDE SEQUENCE [LARGE SCALE GENOMIC DNA]</scope>
    <source>
        <strain evidence="3 5">DSM 10368</strain>
    </source>
</reference>